<protein>
    <submittedName>
        <fullName evidence="1">Uncharacterized protein</fullName>
    </submittedName>
</protein>
<comment type="caution">
    <text evidence="1">The sequence shown here is derived from an EMBL/GenBank/DDBJ whole genome shotgun (WGS) entry which is preliminary data.</text>
</comment>
<dbReference type="AlphaFoldDB" id="A0AAN8G946"/>
<proteinExistence type="predicted"/>
<keyword evidence="2" id="KW-1185">Reference proteome</keyword>
<evidence type="ECO:0000313" key="2">
    <source>
        <dbReference type="Proteomes" id="UP001331761"/>
    </source>
</evidence>
<accession>A0AAN8G946</accession>
<dbReference type="Proteomes" id="UP001331761">
    <property type="component" value="Unassembled WGS sequence"/>
</dbReference>
<gene>
    <name evidence="1" type="ORF">GCK32_014492</name>
</gene>
<reference evidence="1 2" key="1">
    <citation type="submission" date="2019-10" db="EMBL/GenBank/DDBJ databases">
        <title>Assembly and Annotation for the nematode Trichostrongylus colubriformis.</title>
        <authorList>
            <person name="Martin J."/>
        </authorList>
    </citation>
    <scope>NUCLEOTIDE SEQUENCE [LARGE SCALE GENOMIC DNA]</scope>
    <source>
        <strain evidence="1">G859</strain>
        <tissue evidence="1">Whole worm</tissue>
    </source>
</reference>
<sequence length="102" mass="12108">MASRTPLGKMKDIPWNEYFNYQKANYKKLSKRAQQFVDLTIRLAYLQVERKITAERSAHVLKAKFRKLGYTHCESLNKNNFDEMLDYLGKCTNYCSEPIMFL</sequence>
<organism evidence="1 2">
    <name type="scientific">Trichostrongylus colubriformis</name>
    <name type="common">Black scour worm</name>
    <dbReference type="NCBI Taxonomy" id="6319"/>
    <lineage>
        <taxon>Eukaryota</taxon>
        <taxon>Metazoa</taxon>
        <taxon>Ecdysozoa</taxon>
        <taxon>Nematoda</taxon>
        <taxon>Chromadorea</taxon>
        <taxon>Rhabditida</taxon>
        <taxon>Rhabditina</taxon>
        <taxon>Rhabditomorpha</taxon>
        <taxon>Strongyloidea</taxon>
        <taxon>Trichostrongylidae</taxon>
        <taxon>Trichostrongylus</taxon>
    </lineage>
</organism>
<evidence type="ECO:0000313" key="1">
    <source>
        <dbReference type="EMBL" id="KAK5986440.1"/>
    </source>
</evidence>
<dbReference type="EMBL" id="WIXE01000622">
    <property type="protein sequence ID" value="KAK5986440.1"/>
    <property type="molecule type" value="Genomic_DNA"/>
</dbReference>
<name>A0AAN8G946_TRICO</name>